<feature type="coiled-coil region" evidence="1">
    <location>
        <begin position="281"/>
        <end position="346"/>
    </location>
</feature>
<organism evidence="4 5">
    <name type="scientific">Ostreobium quekettii</name>
    <dbReference type="NCBI Taxonomy" id="121088"/>
    <lineage>
        <taxon>Eukaryota</taxon>
        <taxon>Viridiplantae</taxon>
        <taxon>Chlorophyta</taxon>
        <taxon>core chlorophytes</taxon>
        <taxon>Ulvophyceae</taxon>
        <taxon>TCBD clade</taxon>
        <taxon>Bryopsidales</taxon>
        <taxon>Ostreobineae</taxon>
        <taxon>Ostreobiaceae</taxon>
        <taxon>Ostreobium</taxon>
    </lineage>
</organism>
<dbReference type="InterPro" id="IPR002044">
    <property type="entry name" value="CBM20"/>
</dbReference>
<dbReference type="CDD" id="cd05467">
    <property type="entry name" value="CBM20"/>
    <property type="match status" value="1"/>
</dbReference>
<gene>
    <name evidence="4" type="ORF">OSTQU699_LOCUS10163</name>
</gene>
<feature type="compositionally biased region" description="Basic and acidic residues" evidence="2">
    <location>
        <begin position="407"/>
        <end position="426"/>
    </location>
</feature>
<feature type="domain" description="CBM20" evidence="3">
    <location>
        <begin position="141"/>
        <end position="244"/>
    </location>
</feature>
<proteinExistence type="predicted"/>
<protein>
    <recommendedName>
        <fullName evidence="3">CBM20 domain-containing protein</fullName>
    </recommendedName>
</protein>
<feature type="region of interest" description="Disordered" evidence="2">
    <location>
        <begin position="28"/>
        <end position="128"/>
    </location>
</feature>
<dbReference type="GO" id="GO:0016020">
    <property type="term" value="C:membrane"/>
    <property type="evidence" value="ECO:0007669"/>
    <property type="project" value="TreeGrafter"/>
</dbReference>
<dbReference type="Pfam" id="PF00686">
    <property type="entry name" value="CBM_20"/>
    <property type="match status" value="1"/>
</dbReference>
<feature type="compositionally biased region" description="Low complexity" evidence="2">
    <location>
        <begin position="427"/>
        <end position="439"/>
    </location>
</feature>
<dbReference type="SUPFAM" id="SSF49452">
    <property type="entry name" value="Starch-binding domain-like"/>
    <property type="match status" value="1"/>
</dbReference>
<sequence>MVPLQARTRRPRRGPPVRAVLGADFCGRGRRAVGRRRAAEEAGAAAIRGDGKGPQRLRQRPRRPQSPLYGDAPEVQAPGPEGDGLATSTETETPEDRHTAPGNDQETLRPVQAASSASMVPRSGGASLAARRREAASSLIGRNADLVNVRFTIQFHVEYGQWLRVVGSHQSLGDWSILDGVDLAWSEGDLWHVSLQLPAGNVYEYKYAVMGQNGQACMWQRGNNSVLAVGMAKDDIDVFDNWEGHPGASVISGGNVTTREKCLLQWATEIESHLVSSASSLQKITLKLQEAQEAAQVARQESARLRAELRVESVARRAAEQQVRELELLNRQLKAQLQEQHLLSRQVMKDALRLLTEALEKKDMEPVSEGLDVQASRKPGTKTKHESSIAPMAKSSSIPPPSLEFSVKAEPKIAEGRKDTLQKEGSVKMGKGSGKPPSNGGVGARKKMTNTKGLVDSKTKAGNGVVQA</sequence>
<evidence type="ECO:0000259" key="3">
    <source>
        <dbReference type="PROSITE" id="PS51166"/>
    </source>
</evidence>
<dbReference type="InterPro" id="IPR013784">
    <property type="entry name" value="Carb-bd-like_fold"/>
</dbReference>
<evidence type="ECO:0000256" key="2">
    <source>
        <dbReference type="SAM" id="MobiDB-lite"/>
    </source>
</evidence>
<reference evidence="4" key="1">
    <citation type="submission" date="2020-12" db="EMBL/GenBank/DDBJ databases">
        <authorList>
            <person name="Iha C."/>
        </authorList>
    </citation>
    <scope>NUCLEOTIDE SEQUENCE</scope>
</reference>
<dbReference type="Proteomes" id="UP000708148">
    <property type="component" value="Unassembled WGS sequence"/>
</dbReference>
<keyword evidence="5" id="KW-1185">Reference proteome</keyword>
<feature type="region of interest" description="Disordered" evidence="2">
    <location>
        <begin position="365"/>
        <end position="468"/>
    </location>
</feature>
<evidence type="ECO:0000313" key="5">
    <source>
        <dbReference type="Proteomes" id="UP000708148"/>
    </source>
</evidence>
<name>A0A8S1JFF6_9CHLO</name>
<dbReference type="Gene3D" id="2.60.40.10">
    <property type="entry name" value="Immunoglobulins"/>
    <property type="match status" value="1"/>
</dbReference>
<comment type="caution">
    <text evidence="4">The sequence shown here is derived from an EMBL/GenBank/DDBJ whole genome shotgun (WGS) entry which is preliminary data.</text>
</comment>
<feature type="region of interest" description="Disordered" evidence="2">
    <location>
        <begin position="1"/>
        <end position="20"/>
    </location>
</feature>
<dbReference type="PANTHER" id="PTHR15048">
    <property type="entry name" value="STARCH-BINDING DOMAIN-CONTAINING PROTEIN 1"/>
    <property type="match status" value="1"/>
</dbReference>
<dbReference type="PROSITE" id="PS51166">
    <property type="entry name" value="CBM20"/>
    <property type="match status" value="1"/>
</dbReference>
<dbReference type="PANTHER" id="PTHR15048:SF0">
    <property type="entry name" value="STARCH-BINDING DOMAIN-CONTAINING PROTEIN 1"/>
    <property type="match status" value="1"/>
</dbReference>
<evidence type="ECO:0000256" key="1">
    <source>
        <dbReference type="SAM" id="Coils"/>
    </source>
</evidence>
<dbReference type="SMART" id="SM01065">
    <property type="entry name" value="CBM_2"/>
    <property type="match status" value="1"/>
</dbReference>
<dbReference type="EMBL" id="CAJHUC010002957">
    <property type="protein sequence ID" value="CAD7704808.1"/>
    <property type="molecule type" value="Genomic_DNA"/>
</dbReference>
<dbReference type="InterPro" id="IPR013783">
    <property type="entry name" value="Ig-like_fold"/>
</dbReference>
<dbReference type="AlphaFoldDB" id="A0A8S1JFF6"/>
<evidence type="ECO:0000313" key="4">
    <source>
        <dbReference type="EMBL" id="CAD7704808.1"/>
    </source>
</evidence>
<dbReference type="GO" id="GO:2001070">
    <property type="term" value="F:starch binding"/>
    <property type="evidence" value="ECO:0007669"/>
    <property type="project" value="InterPro"/>
</dbReference>
<keyword evidence="1" id="KW-0175">Coiled coil</keyword>
<dbReference type="OrthoDB" id="550577at2759"/>
<accession>A0A8S1JFF6</accession>